<dbReference type="OrthoDB" id="406634at2759"/>
<dbReference type="GO" id="GO:0045329">
    <property type="term" value="P:carnitine biosynthetic process"/>
    <property type="evidence" value="ECO:0007669"/>
    <property type="project" value="UniProtKB-UniPathway"/>
</dbReference>
<evidence type="ECO:0000313" key="12">
    <source>
        <dbReference type="RefSeq" id="XP_026487068.2"/>
    </source>
</evidence>
<keyword evidence="11" id="KW-1185">Reference proteome</keyword>
<evidence type="ECO:0000256" key="3">
    <source>
        <dbReference type="ARBA" id="ARBA00008654"/>
    </source>
</evidence>
<keyword evidence="5" id="KW-0124">Carnitine biosynthesis</keyword>
<proteinExistence type="inferred from homology"/>
<evidence type="ECO:0000259" key="9">
    <source>
        <dbReference type="Pfam" id="PF02668"/>
    </source>
</evidence>
<dbReference type="OMA" id="QWIEALI"/>
<dbReference type="Pfam" id="PF02668">
    <property type="entry name" value="TauD"/>
    <property type="match status" value="1"/>
</dbReference>
<keyword evidence="7" id="KW-0560">Oxidoreductase</keyword>
<comment type="cofactor">
    <cofactor evidence="1">
        <name>Fe(2+)</name>
        <dbReference type="ChEBI" id="CHEBI:29033"/>
    </cofactor>
</comment>
<dbReference type="GeneID" id="113394085"/>
<dbReference type="InterPro" id="IPR050411">
    <property type="entry name" value="AlphaKG_dependent_hydroxylases"/>
</dbReference>
<dbReference type="RefSeq" id="XP_026487068.2">
    <property type="nucleotide sequence ID" value="XM_026631283.2"/>
</dbReference>
<comment type="similarity">
    <text evidence="3">Belongs to the gamma-BBH/TMLD family.</text>
</comment>
<evidence type="ECO:0000256" key="5">
    <source>
        <dbReference type="ARBA" id="ARBA00022873"/>
    </source>
</evidence>
<evidence type="ECO:0000313" key="11">
    <source>
        <dbReference type="Proteomes" id="UP001652626"/>
    </source>
</evidence>
<dbReference type="PANTHER" id="PTHR10696:SF33">
    <property type="entry name" value="GAMMA-BUTYROBETAINE DIOXYGENASE"/>
    <property type="match status" value="1"/>
</dbReference>
<dbReference type="UniPathway" id="UPA00118"/>
<evidence type="ECO:0000256" key="4">
    <source>
        <dbReference type="ARBA" id="ARBA00022723"/>
    </source>
</evidence>
<dbReference type="InterPro" id="IPR038492">
    <property type="entry name" value="GBBH-like_N_sf"/>
</dbReference>
<sequence>MIVLRRIQSANKFISRQFKIINEFKTGKFHTNSLLMQTDTKDVMNIEINGKTLQFPSVWLRDNCQCEQCFHQSAKSRIIDWSKFNLKVKPNNVSKDDNSLQVTWDDGHVSKYKLSWLKFRSFTPDDQEIYTNTLYKPAKVTWHGNDFSKVCSKHDYKEILNSDNALYNWLLQFSIYGVALIQNTPDSETALDSIVAKVGFNKKTHYGEKFVVQHVVNTSNVAYLSNNLQMHTDLPYYEYCPGVNLLHCLVQTLSKGGENLLSDCHYTVAYMKEKHPDEYKILTETEVEWSDVGCENGNEFFKLYRSPVICLDKQGEVIRINFSIPQRGAHFPGPIESVRPWYRAHSLFYELNKNFSAKFKTKAGDILVFDNIRLLHGRNMYEDKGNNVRKLIGAYVDWDEIYSRLRCLKVKLHSEDRI</sequence>
<dbReference type="GO" id="GO:0005739">
    <property type="term" value="C:mitochondrion"/>
    <property type="evidence" value="ECO:0007669"/>
    <property type="project" value="TreeGrafter"/>
</dbReference>
<dbReference type="Pfam" id="PF06155">
    <property type="entry name" value="GBBH-like_N"/>
    <property type="match status" value="1"/>
</dbReference>
<evidence type="ECO:0000256" key="7">
    <source>
        <dbReference type="ARBA" id="ARBA00023002"/>
    </source>
</evidence>
<dbReference type="InterPro" id="IPR003819">
    <property type="entry name" value="TauD/TfdA-like"/>
</dbReference>
<feature type="domain" description="TauD/TfdA-like" evidence="9">
    <location>
        <begin position="153"/>
        <end position="395"/>
    </location>
</feature>
<dbReference type="InterPro" id="IPR010376">
    <property type="entry name" value="GBBH-like_N"/>
</dbReference>
<name>A0A8B8HQF8_VANTA</name>
<evidence type="ECO:0000259" key="10">
    <source>
        <dbReference type="Pfam" id="PF06155"/>
    </source>
</evidence>
<comment type="pathway">
    <text evidence="2">Amine and polyamine biosynthesis; carnitine biosynthesis.</text>
</comment>
<dbReference type="PANTHER" id="PTHR10696">
    <property type="entry name" value="GAMMA-BUTYROBETAINE HYDROXYLASE-RELATED"/>
    <property type="match status" value="1"/>
</dbReference>
<dbReference type="GO" id="GO:0016706">
    <property type="term" value="F:2-oxoglutarate-dependent dioxygenase activity"/>
    <property type="evidence" value="ECO:0007669"/>
    <property type="project" value="UniProtKB-ARBA"/>
</dbReference>
<evidence type="ECO:0000256" key="8">
    <source>
        <dbReference type="ARBA" id="ARBA00023004"/>
    </source>
</evidence>
<feature type="domain" description="Gamma-butyrobetaine hydroxylase-like N-terminal" evidence="10">
    <location>
        <begin position="42"/>
        <end position="117"/>
    </location>
</feature>
<gene>
    <name evidence="12" type="primary">LOC113394085</name>
</gene>
<reference evidence="12" key="2">
    <citation type="submission" date="2025-08" db="UniProtKB">
        <authorList>
            <consortium name="RefSeq"/>
        </authorList>
    </citation>
    <scope>IDENTIFICATION</scope>
    <source>
        <tissue evidence="12">Whole body</tissue>
    </source>
</reference>
<dbReference type="Gene3D" id="3.30.2020.30">
    <property type="match status" value="1"/>
</dbReference>
<protein>
    <submittedName>
        <fullName evidence="12">Gamma-butyrobetaine dioxygenase</fullName>
    </submittedName>
</protein>
<keyword evidence="6 12" id="KW-0223">Dioxygenase</keyword>
<dbReference type="AlphaFoldDB" id="A0A8B8HQF8"/>
<organism evidence="11 12">
    <name type="scientific">Vanessa tameamea</name>
    <name type="common">Kamehameha butterfly</name>
    <dbReference type="NCBI Taxonomy" id="334116"/>
    <lineage>
        <taxon>Eukaryota</taxon>
        <taxon>Metazoa</taxon>
        <taxon>Ecdysozoa</taxon>
        <taxon>Arthropoda</taxon>
        <taxon>Hexapoda</taxon>
        <taxon>Insecta</taxon>
        <taxon>Pterygota</taxon>
        <taxon>Neoptera</taxon>
        <taxon>Endopterygota</taxon>
        <taxon>Lepidoptera</taxon>
        <taxon>Glossata</taxon>
        <taxon>Ditrysia</taxon>
        <taxon>Papilionoidea</taxon>
        <taxon>Nymphalidae</taxon>
        <taxon>Nymphalinae</taxon>
        <taxon>Vanessa</taxon>
    </lineage>
</organism>
<dbReference type="CDD" id="cd00250">
    <property type="entry name" value="CAS_like"/>
    <property type="match status" value="1"/>
</dbReference>
<evidence type="ECO:0000256" key="6">
    <source>
        <dbReference type="ARBA" id="ARBA00022964"/>
    </source>
</evidence>
<dbReference type="Proteomes" id="UP001652626">
    <property type="component" value="Chromosome 2"/>
</dbReference>
<keyword evidence="8" id="KW-0408">Iron</keyword>
<reference evidence="11" key="1">
    <citation type="submission" date="2025-05" db="UniProtKB">
        <authorList>
            <consortium name="RefSeq"/>
        </authorList>
    </citation>
    <scope>NUCLEOTIDE SEQUENCE [LARGE SCALE GENOMIC DNA]</scope>
</reference>
<dbReference type="SUPFAM" id="SSF51197">
    <property type="entry name" value="Clavaminate synthase-like"/>
    <property type="match status" value="1"/>
</dbReference>
<dbReference type="Gene3D" id="3.60.130.10">
    <property type="entry name" value="Clavaminate synthase-like"/>
    <property type="match status" value="1"/>
</dbReference>
<keyword evidence="4" id="KW-0479">Metal-binding</keyword>
<accession>A0A8B8HQF8</accession>
<evidence type="ECO:0000256" key="1">
    <source>
        <dbReference type="ARBA" id="ARBA00001954"/>
    </source>
</evidence>
<evidence type="ECO:0000256" key="2">
    <source>
        <dbReference type="ARBA" id="ARBA00005022"/>
    </source>
</evidence>
<dbReference type="GO" id="GO:0046872">
    <property type="term" value="F:metal ion binding"/>
    <property type="evidence" value="ECO:0007669"/>
    <property type="project" value="UniProtKB-KW"/>
</dbReference>
<dbReference type="InterPro" id="IPR042098">
    <property type="entry name" value="TauD-like_sf"/>
</dbReference>